<dbReference type="RefSeq" id="XP_016757947.1">
    <property type="nucleotide sequence ID" value="XM_016901526.1"/>
</dbReference>
<evidence type="ECO:0000313" key="3">
    <source>
        <dbReference type="Proteomes" id="UP000016931"/>
    </source>
</evidence>
<accession>M3AUT0</accession>
<dbReference type="GeneID" id="27898663"/>
<dbReference type="EMBL" id="KB456268">
    <property type="protein sequence ID" value="EMF09826.1"/>
    <property type="molecule type" value="Genomic_DNA"/>
</dbReference>
<name>M3AUT0_SPHMS</name>
<proteinExistence type="predicted"/>
<keyword evidence="3" id="KW-1185">Reference proteome</keyword>
<evidence type="ECO:0000256" key="1">
    <source>
        <dbReference type="SAM" id="MobiDB-lite"/>
    </source>
</evidence>
<reference evidence="2 3" key="1">
    <citation type="journal article" date="2012" name="PLoS Pathog.">
        <title>Diverse lifestyles and strategies of plant pathogenesis encoded in the genomes of eighteen Dothideomycetes fungi.</title>
        <authorList>
            <person name="Ohm R.A."/>
            <person name="Feau N."/>
            <person name="Henrissat B."/>
            <person name="Schoch C.L."/>
            <person name="Horwitz B.A."/>
            <person name="Barry K.W."/>
            <person name="Condon B.J."/>
            <person name="Copeland A.C."/>
            <person name="Dhillon B."/>
            <person name="Glaser F."/>
            <person name="Hesse C.N."/>
            <person name="Kosti I."/>
            <person name="LaButti K."/>
            <person name="Lindquist E.A."/>
            <person name="Lucas S."/>
            <person name="Salamov A.A."/>
            <person name="Bradshaw R.E."/>
            <person name="Ciuffetti L."/>
            <person name="Hamelin R.C."/>
            <person name="Kema G.H.J."/>
            <person name="Lawrence C."/>
            <person name="Scott J.A."/>
            <person name="Spatafora J.W."/>
            <person name="Turgeon B.G."/>
            <person name="de Wit P.J.G.M."/>
            <person name="Zhong S."/>
            <person name="Goodwin S.B."/>
            <person name="Grigoriev I.V."/>
        </authorList>
    </citation>
    <scope>NUCLEOTIDE SEQUENCE [LARGE SCALE GENOMIC DNA]</scope>
    <source>
        <strain evidence="2 3">SO2202</strain>
    </source>
</reference>
<organism evidence="2 3">
    <name type="scientific">Sphaerulina musiva (strain SO2202)</name>
    <name type="common">Poplar stem canker fungus</name>
    <name type="synonym">Septoria musiva</name>
    <dbReference type="NCBI Taxonomy" id="692275"/>
    <lineage>
        <taxon>Eukaryota</taxon>
        <taxon>Fungi</taxon>
        <taxon>Dikarya</taxon>
        <taxon>Ascomycota</taxon>
        <taxon>Pezizomycotina</taxon>
        <taxon>Dothideomycetes</taxon>
        <taxon>Dothideomycetidae</taxon>
        <taxon>Mycosphaerellales</taxon>
        <taxon>Mycosphaerellaceae</taxon>
        <taxon>Sphaerulina</taxon>
    </lineage>
</organism>
<feature type="region of interest" description="Disordered" evidence="1">
    <location>
        <begin position="62"/>
        <end position="92"/>
    </location>
</feature>
<feature type="region of interest" description="Disordered" evidence="1">
    <location>
        <begin position="1"/>
        <end position="29"/>
    </location>
</feature>
<evidence type="ECO:0000313" key="2">
    <source>
        <dbReference type="EMBL" id="EMF09826.1"/>
    </source>
</evidence>
<gene>
    <name evidence="2" type="ORF">SEPMUDRAFT_119567</name>
</gene>
<protein>
    <submittedName>
        <fullName evidence="2">Uncharacterized protein</fullName>
    </submittedName>
</protein>
<dbReference type="Proteomes" id="UP000016931">
    <property type="component" value="Unassembled WGS sequence"/>
</dbReference>
<dbReference type="HOGENOM" id="CLU_1289660_0_0_1"/>
<dbReference type="AlphaFoldDB" id="M3AUT0"/>
<sequence length="214" mass="23437">MSYTTPPKKKSQDSPNSARRSAAPNETARYVEMFAPNGDIIRVLESDRADVEEAIQAMQGRVLSTNATSAPERELGPENPFENSNAPGGVGMTVHIPPGLRYLQVFMDAPKSPESPRRERPVATQVAPGAHAALAARTEARRKRTREAAEEKEKKKKEEEEGGPTGRKILPAKSRRGKKESEKSKIGEDEEMDDGEPGPSKPRKSPRKSPASKE</sequence>
<feature type="compositionally biased region" description="Basic and acidic residues" evidence="1">
    <location>
        <begin position="146"/>
        <end position="159"/>
    </location>
</feature>
<feature type="region of interest" description="Disordered" evidence="1">
    <location>
        <begin position="105"/>
        <end position="214"/>
    </location>
</feature>